<evidence type="ECO:0000256" key="2">
    <source>
        <dbReference type="ARBA" id="ARBA00022723"/>
    </source>
</evidence>
<keyword evidence="1 5" id="KW-0349">Heme</keyword>
<dbReference type="GeneID" id="92074222"/>
<dbReference type="Gene3D" id="3.10.120.10">
    <property type="entry name" value="Cytochrome b5-like heme/steroid binding domain"/>
    <property type="match status" value="1"/>
</dbReference>
<protein>
    <submittedName>
        <fullName evidence="7">Cytochrome b5</fullName>
    </submittedName>
</protein>
<dbReference type="EMBL" id="JAQQWE010000004">
    <property type="protein sequence ID" value="KAK7955716.1"/>
    <property type="molecule type" value="Genomic_DNA"/>
</dbReference>
<dbReference type="PROSITE" id="PS50255">
    <property type="entry name" value="CYTOCHROME_B5_2"/>
    <property type="match status" value="1"/>
</dbReference>
<dbReference type="SUPFAM" id="SSF55856">
    <property type="entry name" value="Cytochrome b5-like heme/steroid binding domain"/>
    <property type="match status" value="3"/>
</dbReference>
<dbReference type="InterPro" id="IPR036400">
    <property type="entry name" value="Cyt_B5-like_heme/steroid_sf"/>
</dbReference>
<keyword evidence="3 5" id="KW-0408">Iron</keyword>
<organism evidence="7 8">
    <name type="scientific">Apiospora aurea</name>
    <dbReference type="NCBI Taxonomy" id="335848"/>
    <lineage>
        <taxon>Eukaryota</taxon>
        <taxon>Fungi</taxon>
        <taxon>Dikarya</taxon>
        <taxon>Ascomycota</taxon>
        <taxon>Pezizomycotina</taxon>
        <taxon>Sordariomycetes</taxon>
        <taxon>Xylariomycetidae</taxon>
        <taxon>Amphisphaeriales</taxon>
        <taxon>Apiosporaceae</taxon>
        <taxon>Apiospora</taxon>
    </lineage>
</organism>
<proteinExistence type="inferred from homology"/>
<evidence type="ECO:0000256" key="3">
    <source>
        <dbReference type="ARBA" id="ARBA00023004"/>
    </source>
</evidence>
<dbReference type="RefSeq" id="XP_066701022.1">
    <property type="nucleotide sequence ID" value="XM_066841160.1"/>
</dbReference>
<dbReference type="Pfam" id="PF00173">
    <property type="entry name" value="Cyt-b5"/>
    <property type="match status" value="1"/>
</dbReference>
<feature type="domain" description="Cytochrome b5 heme-binding" evidence="6">
    <location>
        <begin position="132"/>
        <end position="216"/>
    </location>
</feature>
<dbReference type="PROSITE" id="PS00191">
    <property type="entry name" value="CYTOCHROME_B5_1"/>
    <property type="match status" value="1"/>
</dbReference>
<gene>
    <name evidence="7" type="ORF">PG986_004938</name>
</gene>
<evidence type="ECO:0000313" key="7">
    <source>
        <dbReference type="EMBL" id="KAK7955716.1"/>
    </source>
</evidence>
<keyword evidence="2 5" id="KW-0479">Metal-binding</keyword>
<reference evidence="7 8" key="1">
    <citation type="submission" date="2023-01" db="EMBL/GenBank/DDBJ databases">
        <title>Analysis of 21 Apiospora genomes using comparative genomics revels a genus with tremendous synthesis potential of carbohydrate active enzymes and secondary metabolites.</title>
        <authorList>
            <person name="Sorensen T."/>
        </authorList>
    </citation>
    <scope>NUCLEOTIDE SEQUENCE [LARGE SCALE GENOMIC DNA]</scope>
    <source>
        <strain evidence="7 8">CBS 24483</strain>
    </source>
</reference>
<comment type="caution">
    <text evidence="7">The sequence shown here is derived from an EMBL/GenBank/DDBJ whole genome shotgun (WGS) entry which is preliminary data.</text>
</comment>
<sequence>MIRRELITLSPLGPKLRDDGHPAADQIRGELEQSCQKMGKLLLPRTPEYISEYDGQGGMPLWIIISSTVYDITKFSFGTTKEKAQLTENPGGRPTSLPDDPDVYEDLLQRLYPFRCALFEGLKAPKKDKAALPPFSPAMLSWHDNPTAGMYIAVDGIIYNIANYVDRHPGGRDIMGQTLGREARNFHDYHAPDTMADYAELAVGRLVPDIALGELRDHQVAIHGWVFDLERLDTEADAWVLPVLAHLCGKDGSEAVRNKDATADALVHVYDRKKEAIVAHVAPGEVGEIPVGEVARHNDPQSFHGAWVMVDGYVFDVTTLMLHGRSIHGKELPYMWAGRELRDEALRKWLWDDFPQRVIGRVVPGEASREPTVEELLKNNTGTNETEQDRARDELRRRMWGIEKDDETCGGLIKFCGGRRRGCGRHRQGRHAASSVPRAGEEEGCGCWGRGCDGTCGEA</sequence>
<dbReference type="InterPro" id="IPR050668">
    <property type="entry name" value="Cytochrome_b5"/>
</dbReference>
<evidence type="ECO:0000256" key="4">
    <source>
        <dbReference type="ARBA" id="ARBA00038168"/>
    </source>
</evidence>
<dbReference type="SMART" id="SM01117">
    <property type="entry name" value="Cyt-b5"/>
    <property type="match status" value="2"/>
</dbReference>
<accession>A0ABR1QG49</accession>
<evidence type="ECO:0000313" key="8">
    <source>
        <dbReference type="Proteomes" id="UP001391051"/>
    </source>
</evidence>
<dbReference type="Proteomes" id="UP001391051">
    <property type="component" value="Unassembled WGS sequence"/>
</dbReference>
<keyword evidence="8" id="KW-1185">Reference proteome</keyword>
<dbReference type="InterPro" id="IPR018506">
    <property type="entry name" value="Cyt_B5_heme-BS"/>
</dbReference>
<evidence type="ECO:0000256" key="5">
    <source>
        <dbReference type="RuleBase" id="RU362121"/>
    </source>
</evidence>
<dbReference type="PANTHER" id="PTHR19359">
    <property type="entry name" value="CYTOCHROME B5"/>
    <property type="match status" value="1"/>
</dbReference>
<comment type="similarity">
    <text evidence="4 5">Belongs to the cytochrome b5 family.</text>
</comment>
<dbReference type="InterPro" id="IPR001199">
    <property type="entry name" value="Cyt_B5-like_heme/steroid-bd"/>
</dbReference>
<evidence type="ECO:0000259" key="6">
    <source>
        <dbReference type="PROSITE" id="PS50255"/>
    </source>
</evidence>
<name>A0ABR1QG49_9PEZI</name>
<evidence type="ECO:0000256" key="1">
    <source>
        <dbReference type="ARBA" id="ARBA00022617"/>
    </source>
</evidence>